<reference evidence="11 12" key="1">
    <citation type="submission" date="2019-03" db="EMBL/GenBank/DDBJ databases">
        <title>Genomic Encyclopedia of Type Strains, Phase IV (KMG-IV): sequencing the most valuable type-strain genomes for metagenomic binning, comparative biology and taxonomic classification.</title>
        <authorList>
            <person name="Goeker M."/>
        </authorList>
    </citation>
    <scope>NUCLEOTIDE SEQUENCE [LARGE SCALE GENOMIC DNA]</scope>
    <source>
        <strain evidence="11 12">DSM 25488</strain>
    </source>
</reference>
<keyword evidence="11" id="KW-0489">Methyltransferase</keyword>
<name>A0A4R6XN05_9GAMM</name>
<evidence type="ECO:0000256" key="5">
    <source>
        <dbReference type="ARBA" id="ARBA00031395"/>
    </source>
</evidence>
<dbReference type="EC" id="2.1.2.10" evidence="2 7"/>
<keyword evidence="3 7" id="KW-0032">Aminotransferase</keyword>
<dbReference type="InterPro" id="IPR028896">
    <property type="entry name" value="GcvT/YgfZ/DmdA"/>
</dbReference>
<comment type="catalytic activity">
    <reaction evidence="6 7">
        <text>N(6)-[(R)-S(8)-aminomethyldihydrolipoyl]-L-lysyl-[protein] + (6S)-5,6,7,8-tetrahydrofolate = N(6)-[(R)-dihydrolipoyl]-L-lysyl-[protein] + (6R)-5,10-methylene-5,6,7,8-tetrahydrofolate + NH4(+)</text>
        <dbReference type="Rhea" id="RHEA:16945"/>
        <dbReference type="Rhea" id="RHEA-COMP:10475"/>
        <dbReference type="Rhea" id="RHEA-COMP:10492"/>
        <dbReference type="ChEBI" id="CHEBI:15636"/>
        <dbReference type="ChEBI" id="CHEBI:28938"/>
        <dbReference type="ChEBI" id="CHEBI:57453"/>
        <dbReference type="ChEBI" id="CHEBI:83100"/>
        <dbReference type="ChEBI" id="CHEBI:83143"/>
        <dbReference type="EC" id="2.1.2.10"/>
    </reaction>
</comment>
<comment type="subunit">
    <text evidence="7">The glycine cleavage system is composed of four proteins: P, T, L and H.</text>
</comment>
<evidence type="ECO:0000256" key="6">
    <source>
        <dbReference type="ARBA" id="ARBA00047665"/>
    </source>
</evidence>
<evidence type="ECO:0000256" key="7">
    <source>
        <dbReference type="HAMAP-Rule" id="MF_00259"/>
    </source>
</evidence>
<accession>A0A4R6XN05</accession>
<proteinExistence type="inferred from homology"/>
<evidence type="ECO:0000256" key="1">
    <source>
        <dbReference type="ARBA" id="ARBA00008609"/>
    </source>
</evidence>
<evidence type="ECO:0000313" key="11">
    <source>
        <dbReference type="EMBL" id="TDR19314.1"/>
    </source>
</evidence>
<evidence type="ECO:0000256" key="3">
    <source>
        <dbReference type="ARBA" id="ARBA00022576"/>
    </source>
</evidence>
<comment type="similarity">
    <text evidence="1 7">Belongs to the GcvT family.</text>
</comment>
<dbReference type="Pfam" id="PF08669">
    <property type="entry name" value="GCV_T_C"/>
    <property type="match status" value="1"/>
</dbReference>
<comment type="caution">
    <text evidence="11">The sequence shown here is derived from an EMBL/GenBank/DDBJ whole genome shotgun (WGS) entry which is preliminary data.</text>
</comment>
<feature type="binding site" evidence="8">
    <location>
        <position position="190"/>
    </location>
    <ligand>
        <name>substrate</name>
    </ligand>
</feature>
<evidence type="ECO:0000256" key="4">
    <source>
        <dbReference type="ARBA" id="ARBA00022679"/>
    </source>
</evidence>
<dbReference type="RefSeq" id="WP_099020312.1">
    <property type="nucleotide sequence ID" value="NZ_NIHB01000007.1"/>
</dbReference>
<evidence type="ECO:0000259" key="10">
    <source>
        <dbReference type="Pfam" id="PF08669"/>
    </source>
</evidence>
<dbReference type="Gene3D" id="4.10.1250.10">
    <property type="entry name" value="Aminomethyltransferase fragment"/>
    <property type="match status" value="1"/>
</dbReference>
<dbReference type="GO" id="GO:0008483">
    <property type="term" value="F:transaminase activity"/>
    <property type="evidence" value="ECO:0007669"/>
    <property type="project" value="UniProtKB-KW"/>
</dbReference>
<dbReference type="Gene3D" id="2.40.30.110">
    <property type="entry name" value="Aminomethyltransferase beta-barrel domains"/>
    <property type="match status" value="1"/>
</dbReference>
<dbReference type="Gene3D" id="3.30.1360.120">
    <property type="entry name" value="Probable tRNA modification gtpase trme, domain 1"/>
    <property type="match status" value="1"/>
</dbReference>
<dbReference type="FunFam" id="3.30.70.1400:FF:000001">
    <property type="entry name" value="Aminomethyltransferase"/>
    <property type="match status" value="1"/>
</dbReference>
<dbReference type="NCBIfam" id="TIGR00528">
    <property type="entry name" value="gcvT"/>
    <property type="match status" value="1"/>
</dbReference>
<dbReference type="PIRSF" id="PIRSF006487">
    <property type="entry name" value="GcvT"/>
    <property type="match status" value="1"/>
</dbReference>
<dbReference type="GO" id="GO:0008168">
    <property type="term" value="F:methyltransferase activity"/>
    <property type="evidence" value="ECO:0007669"/>
    <property type="project" value="UniProtKB-KW"/>
</dbReference>
<comment type="function">
    <text evidence="7">The glycine cleavage system catalyzes the degradation of glycine.</text>
</comment>
<keyword evidence="4 7" id="KW-0808">Transferase</keyword>
<dbReference type="GO" id="GO:0019464">
    <property type="term" value="P:glycine decarboxylation via glycine cleavage system"/>
    <property type="evidence" value="ECO:0007669"/>
    <property type="project" value="UniProtKB-UniRule"/>
</dbReference>
<keyword evidence="12" id="KW-1185">Reference proteome</keyword>
<dbReference type="InterPro" id="IPR006222">
    <property type="entry name" value="GCVT_N"/>
</dbReference>
<dbReference type="Pfam" id="PF01571">
    <property type="entry name" value="GCV_T"/>
    <property type="match status" value="1"/>
</dbReference>
<evidence type="ECO:0000256" key="8">
    <source>
        <dbReference type="PIRSR" id="PIRSR006487-1"/>
    </source>
</evidence>
<dbReference type="Gene3D" id="3.30.70.1400">
    <property type="entry name" value="Aminomethyltransferase beta-barrel domains"/>
    <property type="match status" value="1"/>
</dbReference>
<dbReference type="InterPro" id="IPR013977">
    <property type="entry name" value="GcvT_C"/>
</dbReference>
<dbReference type="InterPro" id="IPR006223">
    <property type="entry name" value="GcvT"/>
</dbReference>
<dbReference type="Proteomes" id="UP000295724">
    <property type="component" value="Unassembled WGS sequence"/>
</dbReference>
<sequence>MKKTVLNEAHRKAGAKMVDFGGWDMPINYGSQIEEHHAVRQHVGMFDVSHMTVIDVEGPEATDFLYHLLANDIRKLNINQAMYSTMLNHEGGIIDDLITYKISDTAYRVVVNAATREKDLAWFEKEIAEFDAFMKEQSDTAMIAVQGPEAMATIQPLIDLDLSETKRFYASHNEDMFVGRTGYTGEDGVEIIVASEAAESLWEKLIEAGVQPCGLGARDTLRLEAGMHLYGQDMDENISPLECGLGWTVRQENHEFNGAEALQTLREAGINKKLIGLVLEGRGVLRHDQTLIDDEGNQGIITSGGYSPSTEKAIAMAVVDKGMNADSVQVQIRNKSLPCRIVKLPFVRNGKSLIED</sequence>
<dbReference type="InterPro" id="IPR022903">
    <property type="entry name" value="GcvT_bac"/>
</dbReference>
<dbReference type="AlphaFoldDB" id="A0A4R6XN05"/>
<dbReference type="GO" id="GO:0005829">
    <property type="term" value="C:cytosol"/>
    <property type="evidence" value="ECO:0007669"/>
    <property type="project" value="TreeGrafter"/>
</dbReference>
<dbReference type="SUPFAM" id="SSF101790">
    <property type="entry name" value="Aminomethyltransferase beta-barrel domain"/>
    <property type="match status" value="1"/>
</dbReference>
<dbReference type="PANTHER" id="PTHR43757:SF2">
    <property type="entry name" value="AMINOMETHYLTRANSFERASE, MITOCHONDRIAL"/>
    <property type="match status" value="1"/>
</dbReference>
<dbReference type="InterPro" id="IPR029043">
    <property type="entry name" value="GcvT/YgfZ_C"/>
</dbReference>
<dbReference type="GO" id="GO:0005960">
    <property type="term" value="C:glycine cleavage complex"/>
    <property type="evidence" value="ECO:0007669"/>
    <property type="project" value="InterPro"/>
</dbReference>
<evidence type="ECO:0000313" key="12">
    <source>
        <dbReference type="Proteomes" id="UP000295724"/>
    </source>
</evidence>
<feature type="domain" description="GCVT N-terminal" evidence="9">
    <location>
        <begin position="7"/>
        <end position="250"/>
    </location>
</feature>
<dbReference type="SUPFAM" id="SSF103025">
    <property type="entry name" value="Folate-binding domain"/>
    <property type="match status" value="1"/>
</dbReference>
<evidence type="ECO:0000256" key="2">
    <source>
        <dbReference type="ARBA" id="ARBA00012616"/>
    </source>
</evidence>
<gene>
    <name evidence="7" type="primary">gcvT</name>
    <name evidence="11" type="ORF">C8D91_1862</name>
</gene>
<evidence type="ECO:0000259" key="9">
    <source>
        <dbReference type="Pfam" id="PF01571"/>
    </source>
</evidence>
<organism evidence="11 12">
    <name type="scientific">Marinicella litoralis</name>
    <dbReference type="NCBI Taxonomy" id="644220"/>
    <lineage>
        <taxon>Bacteria</taxon>
        <taxon>Pseudomonadati</taxon>
        <taxon>Pseudomonadota</taxon>
        <taxon>Gammaproteobacteria</taxon>
        <taxon>Lysobacterales</taxon>
        <taxon>Marinicellaceae</taxon>
        <taxon>Marinicella</taxon>
    </lineage>
</organism>
<dbReference type="NCBIfam" id="NF001567">
    <property type="entry name" value="PRK00389.1"/>
    <property type="match status" value="1"/>
</dbReference>
<dbReference type="InterPro" id="IPR027266">
    <property type="entry name" value="TrmE/GcvT-like"/>
</dbReference>
<feature type="domain" description="Aminomethyltransferase C-terminal" evidence="10">
    <location>
        <begin position="272"/>
        <end position="347"/>
    </location>
</feature>
<protein>
    <recommendedName>
        <fullName evidence="2 7">Aminomethyltransferase</fullName>
        <ecNumber evidence="2 7">2.1.2.10</ecNumber>
    </recommendedName>
    <alternativeName>
        <fullName evidence="5 7">Glycine cleavage system T protein</fullName>
    </alternativeName>
</protein>
<dbReference type="GO" id="GO:0004047">
    <property type="term" value="F:aminomethyltransferase activity"/>
    <property type="evidence" value="ECO:0007669"/>
    <property type="project" value="UniProtKB-UniRule"/>
</dbReference>
<dbReference type="GO" id="GO:0032259">
    <property type="term" value="P:methylation"/>
    <property type="evidence" value="ECO:0007669"/>
    <property type="project" value="UniProtKB-KW"/>
</dbReference>
<dbReference type="HAMAP" id="MF_00259">
    <property type="entry name" value="GcvT"/>
    <property type="match status" value="1"/>
</dbReference>
<dbReference type="EMBL" id="SNZB01000004">
    <property type="protein sequence ID" value="TDR19314.1"/>
    <property type="molecule type" value="Genomic_DNA"/>
</dbReference>
<dbReference type="PANTHER" id="PTHR43757">
    <property type="entry name" value="AMINOMETHYLTRANSFERASE"/>
    <property type="match status" value="1"/>
</dbReference>
<dbReference type="OrthoDB" id="9774591at2"/>